<keyword evidence="3" id="KW-1185">Reference proteome</keyword>
<evidence type="ECO:0000256" key="1">
    <source>
        <dbReference type="SAM" id="Phobius"/>
    </source>
</evidence>
<dbReference type="EMBL" id="JACCBD010000001">
    <property type="protein sequence ID" value="NYD27336.1"/>
    <property type="molecule type" value="Genomic_DNA"/>
</dbReference>
<dbReference type="Proteomes" id="UP000586095">
    <property type="component" value="Unassembled WGS sequence"/>
</dbReference>
<feature type="transmembrane region" description="Helical" evidence="1">
    <location>
        <begin position="39"/>
        <end position="59"/>
    </location>
</feature>
<name>A0A852RD71_9MICO</name>
<evidence type="ECO:0000313" key="3">
    <source>
        <dbReference type="Proteomes" id="UP000586095"/>
    </source>
</evidence>
<organism evidence="2 3">
    <name type="scientific">Leucobacter aridicollis</name>
    <dbReference type="NCBI Taxonomy" id="283878"/>
    <lineage>
        <taxon>Bacteria</taxon>
        <taxon>Bacillati</taxon>
        <taxon>Actinomycetota</taxon>
        <taxon>Actinomycetes</taxon>
        <taxon>Micrococcales</taxon>
        <taxon>Microbacteriaceae</taxon>
        <taxon>Leucobacter</taxon>
    </lineage>
</organism>
<protein>
    <recommendedName>
        <fullName evidence="4">Tetratricopeptide repeat protein</fullName>
    </recommendedName>
</protein>
<keyword evidence="1" id="KW-0812">Transmembrane</keyword>
<gene>
    <name evidence="2" type="ORF">BJ960_002139</name>
</gene>
<reference evidence="2 3" key="1">
    <citation type="submission" date="2020-07" db="EMBL/GenBank/DDBJ databases">
        <title>Sequencing the genomes of 1000 actinobacteria strains.</title>
        <authorList>
            <person name="Klenk H.-P."/>
        </authorList>
    </citation>
    <scope>NUCLEOTIDE SEQUENCE [LARGE SCALE GENOMIC DNA]</scope>
    <source>
        <strain evidence="2 3">DSM 17380</strain>
    </source>
</reference>
<keyword evidence="1" id="KW-0472">Membrane</keyword>
<keyword evidence="1" id="KW-1133">Transmembrane helix</keyword>
<accession>A0A852RD71</accession>
<comment type="caution">
    <text evidence="2">The sequence shown here is derived from an EMBL/GenBank/DDBJ whole genome shotgun (WGS) entry which is preliminary data.</text>
</comment>
<evidence type="ECO:0000313" key="2">
    <source>
        <dbReference type="EMBL" id="NYD27336.1"/>
    </source>
</evidence>
<proteinExistence type="predicted"/>
<feature type="transmembrane region" description="Helical" evidence="1">
    <location>
        <begin position="7"/>
        <end position="27"/>
    </location>
</feature>
<dbReference type="AlphaFoldDB" id="A0A852RD71"/>
<sequence>MNPRVRAVLGVSLMSTLLVLYFAFAGFKAVALLATGDPIAILMGVALLVFPVIGAWALVREIMFGFTSTKLVDALAESGDLPEELVDVEVSRAEVREVADAAFPKYREAAEGPGAGWQEFMRLGLVYDAAGDRKRARSAIRQAISLKRG</sequence>
<dbReference type="RefSeq" id="WP_121072961.1">
    <property type="nucleotide sequence ID" value="NZ_BAAALZ010000001.1"/>
</dbReference>
<evidence type="ECO:0008006" key="4">
    <source>
        <dbReference type="Google" id="ProtNLM"/>
    </source>
</evidence>